<organism evidence="4 5">
    <name type="scientific">Flavobacterium chuncheonense</name>
    <dbReference type="NCBI Taxonomy" id="2026653"/>
    <lineage>
        <taxon>Bacteria</taxon>
        <taxon>Pseudomonadati</taxon>
        <taxon>Bacteroidota</taxon>
        <taxon>Flavobacteriia</taxon>
        <taxon>Flavobacteriales</taxon>
        <taxon>Flavobacteriaceae</taxon>
        <taxon>Flavobacterium</taxon>
    </lineage>
</organism>
<evidence type="ECO:0000256" key="3">
    <source>
        <dbReference type="SAM" id="SignalP"/>
    </source>
</evidence>
<name>A0ABW5YMK5_9FLAO</name>
<dbReference type="EMBL" id="JBHUPC010000013">
    <property type="protein sequence ID" value="MFD2892293.1"/>
    <property type="molecule type" value="Genomic_DNA"/>
</dbReference>
<evidence type="ECO:0000313" key="5">
    <source>
        <dbReference type="Proteomes" id="UP001597534"/>
    </source>
</evidence>
<dbReference type="RefSeq" id="WP_379811937.1">
    <property type="nucleotide sequence ID" value="NZ_JBHUPC010000013.1"/>
</dbReference>
<dbReference type="SUPFAM" id="SSF109854">
    <property type="entry name" value="DinB/YfiT-like putative metalloenzymes"/>
    <property type="match status" value="1"/>
</dbReference>
<proteinExistence type="inferred from homology"/>
<evidence type="ECO:0000256" key="1">
    <source>
        <dbReference type="ARBA" id="ARBA00008635"/>
    </source>
</evidence>
<evidence type="ECO:0000256" key="2">
    <source>
        <dbReference type="ARBA" id="ARBA00022723"/>
    </source>
</evidence>
<dbReference type="InterPro" id="IPR034660">
    <property type="entry name" value="DinB/YfiT-like"/>
</dbReference>
<sequence length="168" mass="19716">MRFLILLISLFSLTAVSQNEPINAFLEKWENSKNYLLQIAEAMPEEAYSFKPTEREMTFAQQLTHIKDNMEWLSRTYFTNENYTKSKDNQNYTKAEILAILQNSFDSVSVIIKKTPVKELKQKVDFFAGEKTKLQILNLLQDHVTHHRGQIIVYLNLNNIQPPKYVGW</sequence>
<dbReference type="InterPro" id="IPR007837">
    <property type="entry name" value="DinB"/>
</dbReference>
<dbReference type="Proteomes" id="UP001597534">
    <property type="component" value="Unassembled WGS sequence"/>
</dbReference>
<reference evidence="5" key="1">
    <citation type="journal article" date="2019" name="Int. J. Syst. Evol. Microbiol.">
        <title>The Global Catalogue of Microorganisms (GCM) 10K type strain sequencing project: providing services to taxonomists for standard genome sequencing and annotation.</title>
        <authorList>
            <consortium name="The Broad Institute Genomics Platform"/>
            <consortium name="The Broad Institute Genome Sequencing Center for Infectious Disease"/>
            <person name="Wu L."/>
            <person name="Ma J."/>
        </authorList>
    </citation>
    <scope>NUCLEOTIDE SEQUENCE [LARGE SCALE GENOMIC DNA]</scope>
    <source>
        <strain evidence="5">KCTC 22671</strain>
    </source>
</reference>
<accession>A0ABW5YMK5</accession>
<comment type="similarity">
    <text evidence="1">Belongs to the DinB family.</text>
</comment>
<dbReference type="Gene3D" id="1.20.120.450">
    <property type="entry name" value="dinb family like domain"/>
    <property type="match status" value="1"/>
</dbReference>
<feature type="chain" id="PRO_5045930278" evidence="3">
    <location>
        <begin position="18"/>
        <end position="168"/>
    </location>
</feature>
<keyword evidence="2" id="KW-0479">Metal-binding</keyword>
<protein>
    <submittedName>
        <fullName evidence="4">DinB family protein</fullName>
    </submittedName>
</protein>
<keyword evidence="5" id="KW-1185">Reference proteome</keyword>
<keyword evidence="3" id="KW-0732">Signal</keyword>
<dbReference type="Pfam" id="PF05163">
    <property type="entry name" value="DinB"/>
    <property type="match status" value="1"/>
</dbReference>
<feature type="signal peptide" evidence="3">
    <location>
        <begin position="1"/>
        <end position="17"/>
    </location>
</feature>
<comment type="caution">
    <text evidence="4">The sequence shown here is derived from an EMBL/GenBank/DDBJ whole genome shotgun (WGS) entry which is preliminary data.</text>
</comment>
<gene>
    <name evidence="4" type="ORF">ACFS5J_09740</name>
</gene>
<evidence type="ECO:0000313" key="4">
    <source>
        <dbReference type="EMBL" id="MFD2892293.1"/>
    </source>
</evidence>